<accession>A0A084AUP3</accession>
<evidence type="ECO:0000256" key="1">
    <source>
        <dbReference type="SAM" id="MobiDB-lite"/>
    </source>
</evidence>
<reference evidence="4 5" key="1">
    <citation type="journal article" date="2014" name="BMC Genomics">
        <title>Comparative genome sequencing reveals chemotype-specific gene clusters in the toxigenic black mold Stachybotrys.</title>
        <authorList>
            <person name="Semeiks J."/>
            <person name="Borek D."/>
            <person name="Otwinowski Z."/>
            <person name="Grishin N.V."/>
        </authorList>
    </citation>
    <scope>NUCLEOTIDE SEQUENCE [LARGE SCALE GENOMIC DNA]</scope>
    <source>
        <strain evidence="5">CBS 109288 / IBT 7711</strain>
    </source>
</reference>
<dbReference type="OrthoDB" id="2117459at2759"/>
<proteinExistence type="predicted"/>
<dbReference type="Pfam" id="PF12828">
    <property type="entry name" value="PXB"/>
    <property type="match status" value="1"/>
</dbReference>
<gene>
    <name evidence="4" type="ORF">S7711_03323</name>
</gene>
<feature type="compositionally biased region" description="Low complexity" evidence="1">
    <location>
        <begin position="45"/>
        <end position="61"/>
    </location>
</feature>
<sequence>MASSTLSPEQTRALLDILMHHETYAEIESFKHPETVTKYGFPFSSGRGAASRSDSPASAHSKGGHSRDSSRGSSPTNAGDEPPSESPILQTMVTRFVLRLPAIKTLPREFYSVGLQGLLARLGEAELSESYDKGALGTRKTLSTGSSSFIEMLGRGAMAGVPRKGTETNASNQLGQYDHSKAEDLERAWDDVVQACLYGNLAEEIRDHLIKTPDLEAYSPTIAAAADYVIYHLATFCHHIFVQSPEGQYLIRQLENLHGLVPYKMVRQTLRVGNAATMINGIMRLLLAKISVVGLTNFVGLTKSADDGMNLLQRIISLMMSWDASEFKKSAERIEKAKERPSDDVLQTIRRYINEVSRADHEAVRRASQDRSQSIVATIIEVSNPSLMATLDETTHAQCLEYYSALLSVRDREAITSAFCKQTPDLLTNLVRDSIGAYDPIIRSMHANMDLRELVQDGHTFMGDVINTSKPKKASNGGEPTMPSVQDYVVMLHRNKHALFKLLHGVAANCPEVRAEMDRWVKDVFVRFREDYNPKLTWQRGGEAKGMHQRIDELFASLPPQTQQPVLESIDAHLRYLGTLRGISHHRFQTLLDAKLSDSSDAVAGPGIYLARWQSLLDETKISPNVPHGPVQHGRDVKHKVVMGKAGIVDTGNLDRRALNDGMPQAPDVSAVIREMGPGFLRIAQELGGPDL</sequence>
<dbReference type="AlphaFoldDB" id="A0A084AUP3"/>
<feature type="domain" description="PX" evidence="2">
    <location>
        <begin position="398"/>
        <end position="528"/>
    </location>
</feature>
<dbReference type="InterPro" id="IPR047168">
    <property type="entry name" value="LEC1-like"/>
</dbReference>
<dbReference type="InterPro" id="IPR024554">
    <property type="entry name" value="LEC1-like_C"/>
</dbReference>
<protein>
    <submittedName>
        <fullName evidence="4">Uncharacterized protein</fullName>
    </submittedName>
</protein>
<dbReference type="Pfam" id="PF12825">
    <property type="entry name" value="DUF3818"/>
    <property type="match status" value="2"/>
</dbReference>
<dbReference type="Proteomes" id="UP000028045">
    <property type="component" value="Unassembled WGS sequence"/>
</dbReference>
<feature type="domain" description="PX-associated" evidence="3">
    <location>
        <begin position="3"/>
        <end position="155"/>
    </location>
</feature>
<dbReference type="PANTHER" id="PTHR47185:SF2">
    <property type="entry name" value="FUNGAL PROTEIN"/>
    <property type="match status" value="1"/>
</dbReference>
<evidence type="ECO:0000259" key="2">
    <source>
        <dbReference type="Pfam" id="PF12825"/>
    </source>
</evidence>
<evidence type="ECO:0000259" key="3">
    <source>
        <dbReference type="Pfam" id="PF12828"/>
    </source>
</evidence>
<feature type="region of interest" description="Disordered" evidence="1">
    <location>
        <begin position="45"/>
        <end position="88"/>
    </location>
</feature>
<dbReference type="HOGENOM" id="CLU_024451_0_0_1"/>
<dbReference type="EMBL" id="KL648554">
    <property type="protein sequence ID" value="KEY69022.1"/>
    <property type="molecule type" value="Genomic_DNA"/>
</dbReference>
<keyword evidence="5" id="KW-1185">Reference proteome</keyword>
<dbReference type="PANTHER" id="PTHR47185">
    <property type="entry name" value="PX DOMAIN-CONTAINING PROTEIN YPR097W"/>
    <property type="match status" value="1"/>
</dbReference>
<name>A0A084AUP3_STACB</name>
<dbReference type="InterPro" id="IPR024555">
    <property type="entry name" value="PX-associated"/>
</dbReference>
<organism evidence="4 5">
    <name type="scientific">Stachybotrys chartarum (strain CBS 109288 / IBT 7711)</name>
    <name type="common">Toxic black mold</name>
    <name type="synonym">Stilbospora chartarum</name>
    <dbReference type="NCBI Taxonomy" id="1280523"/>
    <lineage>
        <taxon>Eukaryota</taxon>
        <taxon>Fungi</taxon>
        <taxon>Dikarya</taxon>
        <taxon>Ascomycota</taxon>
        <taxon>Pezizomycotina</taxon>
        <taxon>Sordariomycetes</taxon>
        <taxon>Hypocreomycetidae</taxon>
        <taxon>Hypocreales</taxon>
        <taxon>Stachybotryaceae</taxon>
        <taxon>Stachybotrys</taxon>
    </lineage>
</organism>
<feature type="domain" description="PX" evidence="2">
    <location>
        <begin position="206"/>
        <end position="395"/>
    </location>
</feature>
<evidence type="ECO:0000313" key="4">
    <source>
        <dbReference type="EMBL" id="KEY69022.1"/>
    </source>
</evidence>
<dbReference type="GO" id="GO:0035091">
    <property type="term" value="F:phosphatidylinositol binding"/>
    <property type="evidence" value="ECO:0007669"/>
    <property type="project" value="TreeGrafter"/>
</dbReference>
<evidence type="ECO:0000313" key="5">
    <source>
        <dbReference type="Proteomes" id="UP000028045"/>
    </source>
</evidence>